<protein>
    <recommendedName>
        <fullName evidence="3">NADP-dependent oxidoreductase domain-containing protein</fullName>
    </recommendedName>
</protein>
<name>A0A8H4QV47_9AGAR</name>
<dbReference type="Gene3D" id="3.20.20.100">
    <property type="entry name" value="NADP-dependent oxidoreductase domain"/>
    <property type="match status" value="1"/>
</dbReference>
<comment type="similarity">
    <text evidence="2">Belongs to the aldo/keto reductase family. Aldo/keto reductase 2 subfamily.</text>
</comment>
<sequence length="389" mass="43791">MSLFKIAGAPKTELGRYRLLSPNAGVHVSALQLGAMSIGDKWADLGMGSMDKESSFKLLDAYYDNGGNFIDTANNYQDGTSEEFIGEWAEKRGIRDQLFIATKYSSNFKNRNPNVAQQIMYTGNSAKSLHISLEASLKKLRTNYVDLLYIHWWDWDTSVEEVMKSLHHLVAQGKVLYLGVSDTPAWIVSRANQYARDHALTPFSVYQGAWSILDRSFEREIIPMAKSEGMALAPWNVLHAGKIRTDEEEEKRRQTGEKGRTIFNPDWERNEREKTVCKALEKVAKDIGAKHITAVAIAYLMQKTTYVFPIIGGRKIEHLMANIEALEIVLTDEQIKYLESVVSFEPGFPTWMIGDGTTPSVFLQRAAALEPRPEPQPIRPTVASAKKEA</sequence>
<dbReference type="SUPFAM" id="SSF51430">
    <property type="entry name" value="NAD(P)-linked oxidoreductase"/>
    <property type="match status" value="1"/>
</dbReference>
<dbReference type="Pfam" id="PF00248">
    <property type="entry name" value="Aldo_ket_red"/>
    <property type="match status" value="1"/>
</dbReference>
<dbReference type="AlphaFoldDB" id="A0A8H4QV47"/>
<dbReference type="PANTHER" id="PTHR43364:SF2">
    <property type="entry name" value="ARYL-ALCOHOL DEHYDROGENASE AAD10-RELATED"/>
    <property type="match status" value="1"/>
</dbReference>
<evidence type="ECO:0000313" key="5">
    <source>
        <dbReference type="Proteomes" id="UP000521872"/>
    </source>
</evidence>
<dbReference type="InterPro" id="IPR023210">
    <property type="entry name" value="NADP_OxRdtase_dom"/>
</dbReference>
<reference evidence="4 5" key="1">
    <citation type="submission" date="2019-12" db="EMBL/GenBank/DDBJ databases">
        <authorList>
            <person name="Floudas D."/>
            <person name="Bentzer J."/>
            <person name="Ahren D."/>
            <person name="Johansson T."/>
            <person name="Persson P."/>
            <person name="Tunlid A."/>
        </authorList>
    </citation>
    <scope>NUCLEOTIDE SEQUENCE [LARGE SCALE GENOMIC DNA]</scope>
    <source>
        <strain evidence="4 5">CBS 102.39</strain>
    </source>
</reference>
<dbReference type="InterPro" id="IPR036812">
    <property type="entry name" value="NAD(P)_OxRdtase_dom_sf"/>
</dbReference>
<proteinExistence type="inferred from homology"/>
<evidence type="ECO:0000313" key="4">
    <source>
        <dbReference type="EMBL" id="KAF4616912.1"/>
    </source>
</evidence>
<feature type="domain" description="NADP-dependent oxidoreductase" evidence="3">
    <location>
        <begin position="31"/>
        <end position="341"/>
    </location>
</feature>
<evidence type="ECO:0000256" key="2">
    <source>
        <dbReference type="ARBA" id="ARBA00038157"/>
    </source>
</evidence>
<accession>A0A8H4QV47</accession>
<dbReference type="GO" id="GO:0016491">
    <property type="term" value="F:oxidoreductase activity"/>
    <property type="evidence" value="ECO:0007669"/>
    <property type="project" value="UniProtKB-KW"/>
</dbReference>
<dbReference type="PANTHER" id="PTHR43364">
    <property type="entry name" value="NADH-SPECIFIC METHYLGLYOXAL REDUCTASE-RELATED"/>
    <property type="match status" value="1"/>
</dbReference>
<gene>
    <name evidence="4" type="ORF">D9613_008394</name>
</gene>
<keyword evidence="5" id="KW-1185">Reference proteome</keyword>
<dbReference type="EMBL" id="JAACJL010000031">
    <property type="protein sequence ID" value="KAF4616912.1"/>
    <property type="molecule type" value="Genomic_DNA"/>
</dbReference>
<evidence type="ECO:0000256" key="1">
    <source>
        <dbReference type="ARBA" id="ARBA00023002"/>
    </source>
</evidence>
<keyword evidence="1" id="KW-0560">Oxidoreductase</keyword>
<dbReference type="InterPro" id="IPR050523">
    <property type="entry name" value="AKR_Detox_Biosynth"/>
</dbReference>
<organism evidence="4 5">
    <name type="scientific">Agrocybe pediades</name>
    <dbReference type="NCBI Taxonomy" id="84607"/>
    <lineage>
        <taxon>Eukaryota</taxon>
        <taxon>Fungi</taxon>
        <taxon>Dikarya</taxon>
        <taxon>Basidiomycota</taxon>
        <taxon>Agaricomycotina</taxon>
        <taxon>Agaricomycetes</taxon>
        <taxon>Agaricomycetidae</taxon>
        <taxon>Agaricales</taxon>
        <taxon>Agaricineae</taxon>
        <taxon>Strophariaceae</taxon>
        <taxon>Agrocybe</taxon>
    </lineage>
</organism>
<dbReference type="Proteomes" id="UP000521872">
    <property type="component" value="Unassembled WGS sequence"/>
</dbReference>
<comment type="caution">
    <text evidence="4">The sequence shown here is derived from an EMBL/GenBank/DDBJ whole genome shotgun (WGS) entry which is preliminary data.</text>
</comment>
<evidence type="ECO:0000259" key="3">
    <source>
        <dbReference type="Pfam" id="PF00248"/>
    </source>
</evidence>